<reference evidence="7" key="1">
    <citation type="submission" date="2020-06" db="EMBL/GenBank/DDBJ databases">
        <authorList>
            <consortium name="Plant Systems Biology data submission"/>
        </authorList>
    </citation>
    <scope>NUCLEOTIDE SEQUENCE</scope>
    <source>
        <strain evidence="7">D6</strain>
    </source>
</reference>
<evidence type="ECO:0000259" key="6">
    <source>
        <dbReference type="SMART" id="SM00415"/>
    </source>
</evidence>
<keyword evidence="8" id="KW-1185">Reference proteome</keyword>
<evidence type="ECO:0000256" key="5">
    <source>
        <dbReference type="SAM" id="Coils"/>
    </source>
</evidence>
<protein>
    <submittedName>
        <fullName evidence="7">Transcription factor</fullName>
    </submittedName>
</protein>
<dbReference type="SMART" id="SM00415">
    <property type="entry name" value="HSF"/>
    <property type="match status" value="1"/>
</dbReference>
<dbReference type="GO" id="GO:0005634">
    <property type="term" value="C:nucleus"/>
    <property type="evidence" value="ECO:0007669"/>
    <property type="project" value="UniProtKB-SubCell"/>
</dbReference>
<gene>
    <name evidence="7" type="ORF">SEMRO_146_G067440.1</name>
</gene>
<dbReference type="PANTHER" id="PTHR10015">
    <property type="entry name" value="HEAT SHOCK TRANSCRIPTION FACTOR"/>
    <property type="match status" value="1"/>
</dbReference>
<keyword evidence="2" id="KW-0238">DNA-binding</keyword>
<dbReference type="SUPFAM" id="SSF46785">
    <property type="entry name" value="Winged helix' DNA-binding domain"/>
    <property type="match status" value="1"/>
</dbReference>
<dbReference type="EMBL" id="CAICTM010000145">
    <property type="protein sequence ID" value="CAB9502773.1"/>
    <property type="molecule type" value="Genomic_DNA"/>
</dbReference>
<dbReference type="OrthoDB" id="60033at2759"/>
<feature type="coiled-coil region" evidence="5">
    <location>
        <begin position="33"/>
        <end position="109"/>
    </location>
</feature>
<keyword evidence="5" id="KW-0175">Coiled coil</keyword>
<evidence type="ECO:0000256" key="3">
    <source>
        <dbReference type="ARBA" id="ARBA00023242"/>
    </source>
</evidence>
<comment type="similarity">
    <text evidence="4">Belongs to the HSF family.</text>
</comment>
<comment type="caution">
    <text evidence="7">The sequence shown here is derived from an EMBL/GenBank/DDBJ whole genome shotgun (WGS) entry which is preliminary data.</text>
</comment>
<dbReference type="Gene3D" id="1.10.10.10">
    <property type="entry name" value="Winged helix-like DNA-binding domain superfamily/Winged helix DNA-binding domain"/>
    <property type="match status" value="1"/>
</dbReference>
<accession>A0A9N8DGW2</accession>
<dbReference type="InterPro" id="IPR000232">
    <property type="entry name" value="HSF_DNA-bd"/>
</dbReference>
<dbReference type="Pfam" id="PF00447">
    <property type="entry name" value="HSF_DNA-bind"/>
    <property type="match status" value="1"/>
</dbReference>
<sequence length="368" mass="40277">MNSMNGSSSGASINSGSGTSLQLAAVALLLQQQQQQQQQGHQAQAQAQQAQAQARVVQQSANEEQLQQILQTIRTGALEGLVDQIRQFKQQQQQQQQQEEQARNALIQQAILQLLSSNNGTSTTAAPVRQVQVPVPEHQDQPGTNMETLLHTSFIPGPAPIPALPSVSPPSVTQPPVFSTVSAPAPAPLQGQGPRFALVPAPAQAPVTVQGQVPSPAQDPAPQVFPGRQDANQVAAIASSSTTTTNQGNTSKGRHVEFPRRFYDMLMDLEERGKEHIACFAPDGKAFKVHDRDHLEDVLPRYFKTMHTHSSLQRQLNLYDFVRTINGPQKGHYSHELFVKGHPDLCDNMKRTKKKGKAAHTRRKRVQE</sequence>
<dbReference type="AlphaFoldDB" id="A0A9N8DGW2"/>
<feature type="domain" description="HSF-type DNA-binding" evidence="6">
    <location>
        <begin position="254"/>
        <end position="352"/>
    </location>
</feature>
<organism evidence="7 8">
    <name type="scientific">Seminavis robusta</name>
    <dbReference type="NCBI Taxonomy" id="568900"/>
    <lineage>
        <taxon>Eukaryota</taxon>
        <taxon>Sar</taxon>
        <taxon>Stramenopiles</taxon>
        <taxon>Ochrophyta</taxon>
        <taxon>Bacillariophyta</taxon>
        <taxon>Bacillariophyceae</taxon>
        <taxon>Bacillariophycidae</taxon>
        <taxon>Naviculales</taxon>
        <taxon>Naviculaceae</taxon>
        <taxon>Seminavis</taxon>
    </lineage>
</organism>
<name>A0A9N8DGW2_9STRA</name>
<dbReference type="GO" id="GO:0003700">
    <property type="term" value="F:DNA-binding transcription factor activity"/>
    <property type="evidence" value="ECO:0007669"/>
    <property type="project" value="InterPro"/>
</dbReference>
<evidence type="ECO:0000256" key="4">
    <source>
        <dbReference type="RuleBase" id="RU004020"/>
    </source>
</evidence>
<proteinExistence type="inferred from homology"/>
<dbReference type="InterPro" id="IPR036388">
    <property type="entry name" value="WH-like_DNA-bd_sf"/>
</dbReference>
<dbReference type="InterPro" id="IPR036390">
    <property type="entry name" value="WH_DNA-bd_sf"/>
</dbReference>
<evidence type="ECO:0000313" key="7">
    <source>
        <dbReference type="EMBL" id="CAB9502773.1"/>
    </source>
</evidence>
<keyword evidence="3" id="KW-0539">Nucleus</keyword>
<dbReference type="GO" id="GO:0043565">
    <property type="term" value="F:sequence-specific DNA binding"/>
    <property type="evidence" value="ECO:0007669"/>
    <property type="project" value="InterPro"/>
</dbReference>
<evidence type="ECO:0000313" key="8">
    <source>
        <dbReference type="Proteomes" id="UP001153069"/>
    </source>
</evidence>
<evidence type="ECO:0000256" key="2">
    <source>
        <dbReference type="ARBA" id="ARBA00023125"/>
    </source>
</evidence>
<evidence type="ECO:0000256" key="1">
    <source>
        <dbReference type="ARBA" id="ARBA00004123"/>
    </source>
</evidence>
<dbReference type="Proteomes" id="UP001153069">
    <property type="component" value="Unassembled WGS sequence"/>
</dbReference>
<comment type="subcellular location">
    <subcellularLocation>
        <location evidence="1">Nucleus</location>
    </subcellularLocation>
</comment>
<dbReference type="PANTHER" id="PTHR10015:SF206">
    <property type="entry name" value="HSF-TYPE DNA-BINDING DOMAIN-CONTAINING PROTEIN"/>
    <property type="match status" value="1"/>
</dbReference>